<comment type="caution">
    <text evidence="3">The sequence shown here is derived from an EMBL/GenBank/DDBJ whole genome shotgun (WGS) entry which is preliminary data.</text>
</comment>
<evidence type="ECO:0000259" key="2">
    <source>
        <dbReference type="Pfam" id="PF14470"/>
    </source>
</evidence>
<proteinExistence type="predicted"/>
<protein>
    <recommendedName>
        <fullName evidence="5">YokE-like PH domain-containing protein</fullName>
    </recommendedName>
</protein>
<reference evidence="3" key="1">
    <citation type="journal article" date="2014" name="Int. J. Syst. Evol. Microbiol.">
        <title>Complete genome sequence of Corynebacterium casei LMG S-19264T (=DSM 44701T), isolated from a smear-ripened cheese.</title>
        <authorList>
            <consortium name="US DOE Joint Genome Institute (JGI-PGF)"/>
            <person name="Walter F."/>
            <person name="Albersmeier A."/>
            <person name="Kalinowski J."/>
            <person name="Ruckert C."/>
        </authorList>
    </citation>
    <scope>NUCLEOTIDE SEQUENCE</scope>
    <source>
        <strain evidence="3">JCM 4122</strain>
    </source>
</reference>
<reference evidence="3" key="2">
    <citation type="submission" date="2020-09" db="EMBL/GenBank/DDBJ databases">
        <authorList>
            <person name="Sun Q."/>
            <person name="Ohkuma M."/>
        </authorList>
    </citation>
    <scope>NUCLEOTIDE SEQUENCE</scope>
    <source>
        <strain evidence="3">JCM 4122</strain>
    </source>
</reference>
<dbReference type="Pfam" id="PF09851">
    <property type="entry name" value="SHOCT"/>
    <property type="match status" value="1"/>
</dbReference>
<dbReference type="InterPro" id="IPR039519">
    <property type="entry name" value="YokE-like_PH"/>
</dbReference>
<feature type="domain" description="YokE-like PH" evidence="2">
    <location>
        <begin position="36"/>
        <end position="113"/>
    </location>
</feature>
<dbReference type="Pfam" id="PF14470">
    <property type="entry name" value="bPH_3"/>
    <property type="match status" value="1"/>
</dbReference>
<gene>
    <name evidence="3" type="ORF">GCM10017667_55700</name>
</gene>
<accession>A0A919BTG8</accession>
<dbReference type="AlphaFoldDB" id="A0A919BTG8"/>
<dbReference type="Proteomes" id="UP000632849">
    <property type="component" value="Unassembled WGS sequence"/>
</dbReference>
<sequence length="175" mass="18543">MGKFSDRPDIEAAAQRVKPAVGAKREIRHLPTVLWEGETVEMLAAGQYGNGMGLVALTDRRLLFLKHGFMSQALEDFPLGNISSVQWSAGLLMGTLSVYASGNRADIKAVPKPHGEALSARLRALLAAPPAAAPVAAAPAQDVASRLATLDQLRATGAITDAEYQDRRTAILSSI</sequence>
<dbReference type="EMBL" id="BNBE01000003">
    <property type="protein sequence ID" value="GHG15070.1"/>
    <property type="molecule type" value="Genomic_DNA"/>
</dbReference>
<evidence type="ECO:0000259" key="1">
    <source>
        <dbReference type="Pfam" id="PF09851"/>
    </source>
</evidence>
<keyword evidence="4" id="KW-1185">Reference proteome</keyword>
<dbReference type="RefSeq" id="WP_229915711.1">
    <property type="nucleotide sequence ID" value="NZ_BNBE01000003.1"/>
</dbReference>
<evidence type="ECO:0008006" key="5">
    <source>
        <dbReference type="Google" id="ProtNLM"/>
    </source>
</evidence>
<evidence type="ECO:0000313" key="3">
    <source>
        <dbReference type="EMBL" id="GHG15070.1"/>
    </source>
</evidence>
<feature type="domain" description="SHOCT" evidence="1">
    <location>
        <begin position="146"/>
        <end position="172"/>
    </location>
</feature>
<organism evidence="3 4">
    <name type="scientific">Streptomyces filamentosus</name>
    <name type="common">Streptomyces roseosporus</name>
    <dbReference type="NCBI Taxonomy" id="67294"/>
    <lineage>
        <taxon>Bacteria</taxon>
        <taxon>Bacillati</taxon>
        <taxon>Actinomycetota</taxon>
        <taxon>Actinomycetes</taxon>
        <taxon>Kitasatosporales</taxon>
        <taxon>Streptomycetaceae</taxon>
        <taxon>Streptomyces</taxon>
    </lineage>
</organism>
<evidence type="ECO:0000313" key="4">
    <source>
        <dbReference type="Proteomes" id="UP000632849"/>
    </source>
</evidence>
<dbReference type="InterPro" id="IPR018649">
    <property type="entry name" value="SHOCT"/>
</dbReference>
<name>A0A919BTG8_STRFL</name>